<dbReference type="NCBIfam" id="TIGR00756">
    <property type="entry name" value="PPR"/>
    <property type="match status" value="3"/>
</dbReference>
<feature type="repeat" description="PPR" evidence="3">
    <location>
        <begin position="309"/>
        <end position="343"/>
    </location>
</feature>
<name>A0AAP0E3E7_9MAGN</name>
<dbReference type="PANTHER" id="PTHR47926:SF372">
    <property type="entry name" value="PENTATRICOPEPTIDE REPEAT-CONTAINING PROTEIN"/>
    <property type="match status" value="1"/>
</dbReference>
<dbReference type="GO" id="GO:0009451">
    <property type="term" value="P:RNA modification"/>
    <property type="evidence" value="ECO:0007669"/>
    <property type="project" value="InterPro"/>
</dbReference>
<organism evidence="5 6">
    <name type="scientific">Stephania japonica</name>
    <dbReference type="NCBI Taxonomy" id="461633"/>
    <lineage>
        <taxon>Eukaryota</taxon>
        <taxon>Viridiplantae</taxon>
        <taxon>Streptophyta</taxon>
        <taxon>Embryophyta</taxon>
        <taxon>Tracheophyta</taxon>
        <taxon>Spermatophyta</taxon>
        <taxon>Magnoliopsida</taxon>
        <taxon>Ranunculales</taxon>
        <taxon>Menispermaceae</taxon>
        <taxon>Menispermoideae</taxon>
        <taxon>Cissampelideae</taxon>
        <taxon>Stephania</taxon>
    </lineage>
</organism>
<dbReference type="GO" id="GO:0005739">
    <property type="term" value="C:mitochondrion"/>
    <property type="evidence" value="ECO:0007669"/>
    <property type="project" value="UniProtKB-ARBA"/>
</dbReference>
<reference evidence="5 6" key="1">
    <citation type="submission" date="2024-01" db="EMBL/GenBank/DDBJ databases">
        <title>Genome assemblies of Stephania.</title>
        <authorList>
            <person name="Yang L."/>
        </authorList>
    </citation>
    <scope>NUCLEOTIDE SEQUENCE [LARGE SCALE GENOMIC DNA]</scope>
    <source>
        <strain evidence="5">QJT</strain>
        <tissue evidence="5">Leaf</tissue>
    </source>
</reference>
<dbReference type="EMBL" id="JBBNAE010000011">
    <property type="protein sequence ID" value="KAK9085931.1"/>
    <property type="molecule type" value="Genomic_DNA"/>
</dbReference>
<evidence type="ECO:0000313" key="6">
    <source>
        <dbReference type="Proteomes" id="UP001417504"/>
    </source>
</evidence>
<dbReference type="AlphaFoldDB" id="A0AAP0E3E7"/>
<dbReference type="GO" id="GO:0003723">
    <property type="term" value="F:RNA binding"/>
    <property type="evidence" value="ECO:0007669"/>
    <property type="project" value="InterPro"/>
</dbReference>
<dbReference type="PANTHER" id="PTHR47926">
    <property type="entry name" value="PENTATRICOPEPTIDE REPEAT-CONTAINING PROTEIN"/>
    <property type="match status" value="1"/>
</dbReference>
<dbReference type="Pfam" id="PF20431">
    <property type="entry name" value="E_motif"/>
    <property type="match status" value="1"/>
</dbReference>
<protein>
    <recommendedName>
        <fullName evidence="7">Pentatricopeptide repeat-containing protein</fullName>
    </recommendedName>
</protein>
<feature type="repeat" description="PPR" evidence="3">
    <location>
        <begin position="411"/>
        <end position="445"/>
    </location>
</feature>
<dbReference type="FunFam" id="1.25.40.10:FF:000158">
    <property type="entry name" value="pentatricopeptide repeat-containing protein At2g33680"/>
    <property type="match status" value="1"/>
</dbReference>
<dbReference type="InterPro" id="IPR046960">
    <property type="entry name" value="PPR_At4g14850-like_plant"/>
</dbReference>
<feature type="region of interest" description="Disordered" evidence="4">
    <location>
        <begin position="61"/>
        <end position="105"/>
    </location>
</feature>
<comment type="caution">
    <text evidence="5">The sequence shown here is derived from an EMBL/GenBank/DDBJ whole genome shotgun (WGS) entry which is preliminary data.</text>
</comment>
<gene>
    <name evidence="5" type="ORF">Sjap_026342</name>
</gene>
<comment type="similarity">
    <text evidence="2">Belongs to the PPR family. PCMP-E subfamily.</text>
</comment>
<accession>A0AAP0E3E7</accession>
<dbReference type="GO" id="GO:0099402">
    <property type="term" value="P:plant organ development"/>
    <property type="evidence" value="ECO:0007669"/>
    <property type="project" value="UniProtKB-ARBA"/>
</dbReference>
<keyword evidence="6" id="KW-1185">Reference proteome</keyword>
<feature type="repeat" description="PPR" evidence="3">
    <location>
        <begin position="208"/>
        <end position="242"/>
    </location>
</feature>
<evidence type="ECO:0000256" key="3">
    <source>
        <dbReference type="PROSITE-ProRule" id="PRU00708"/>
    </source>
</evidence>
<evidence type="ECO:0000256" key="2">
    <source>
        <dbReference type="ARBA" id="ARBA00061659"/>
    </source>
</evidence>
<evidence type="ECO:0008006" key="7">
    <source>
        <dbReference type="Google" id="ProtNLM"/>
    </source>
</evidence>
<sequence length="957" mass="107987">MLRRAVGHTQEFGVIPDTPLVTASDGSTAKHAHDATHDVLGRSLRAYAVSDAAKTNRVTMPPTRVLGSEPHSHAVANHRPKGIHHLTPENKTKKNKAPMTEDNNKSAPQLKRLVFDPSRTGHMLYIQRVKRSPFHGVYQTNTNGSYLLANQSPSKASVLSSVLVTHAQAIKVGSIIDTYTANNILREYTKLKDFILAHHLFNEIPFKDTISWNTMVTGYTDVGDHVTALEFAITMKRNGFAFDQYTFGSILKGIACMGYVELGKQVHSVIVKTSYDKNVFSGSALLDMYAKCNKMQDAYAVFACIPERNFVSWNALIRGYAQTGDRWKAFLLFHCMENEGVDPDEVTFTSLLTLLDHKEFYEITLQIHAKIIKHGKMFNTTACNAIITSYSECASIDDSKKVFERLDAKRDLVTWNSMLAAYMLHERDASVIELFVKMQRLGIEQDMYTYTSTISACFVEEHRKQGRSLHALVIKRGFDQSLSVCNSVVAMYSKSSMDDALNQFYSMDIKDNYSWNSILTGFSQNGFSEDALKFFGRMRSMSLVTDHYAFSGALRSSSELASLQLGQQIHALVIKSNFESNDFVASSLIYMYAKCGIIEDARKSFEMIPKESSITWNSIIFGYAQHGQGKVALELFSKMQESHVKPDHITFVAVLTSCSHIGLVEQGAYFLKSMENNYGIPPRMEHYACGVDLFGRAGRLKEAKELIESMPFEPDAMVWKTLLGGCRMNSDMELGSEVARKLLVLEPDEHCIYVLLFNMYGHLGRWDECATVKKMMRERGVKKVPGWSWIEVKNEVHAFNAEDRSHPQCEAIYWWKPSAHGLCGVAEMTKKMPIDNLTHWNALIHDAFKNGNAENCFYYFGKMRKQRLEPNSLTVVNLLRACIVLNSLDAGRMVHLLIVLFSLGTNLSVNTALLTMYLKLGSLETAALLFERMPRKDCVVWNIMISAYTKRGILMMH</sequence>
<feature type="repeat" description="PPR" evidence="3">
    <location>
        <begin position="612"/>
        <end position="646"/>
    </location>
</feature>
<proteinExistence type="inferred from homology"/>
<evidence type="ECO:0000256" key="1">
    <source>
        <dbReference type="ARBA" id="ARBA00022737"/>
    </source>
</evidence>
<dbReference type="PROSITE" id="PS51375">
    <property type="entry name" value="PPR"/>
    <property type="match status" value="6"/>
</dbReference>
<feature type="repeat" description="PPR" evidence="3">
    <location>
        <begin position="836"/>
        <end position="870"/>
    </location>
</feature>
<keyword evidence="1" id="KW-0677">Repeat</keyword>
<feature type="repeat" description="PPR" evidence="3">
    <location>
        <begin position="511"/>
        <end position="545"/>
    </location>
</feature>
<dbReference type="Pfam" id="PF01535">
    <property type="entry name" value="PPR"/>
    <property type="match status" value="4"/>
</dbReference>
<dbReference type="InterPro" id="IPR002885">
    <property type="entry name" value="PPR_rpt"/>
</dbReference>
<dbReference type="Pfam" id="PF13041">
    <property type="entry name" value="PPR_2"/>
    <property type="match status" value="4"/>
</dbReference>
<evidence type="ECO:0000313" key="5">
    <source>
        <dbReference type="EMBL" id="KAK9085931.1"/>
    </source>
</evidence>
<evidence type="ECO:0000256" key="4">
    <source>
        <dbReference type="SAM" id="MobiDB-lite"/>
    </source>
</evidence>
<dbReference type="FunFam" id="1.25.40.10:FF:000205">
    <property type="entry name" value="Pentatricopeptide repeat-containing protein, mitochondrial"/>
    <property type="match status" value="1"/>
</dbReference>
<dbReference type="Proteomes" id="UP001417504">
    <property type="component" value="Unassembled WGS sequence"/>
</dbReference>
<dbReference type="InterPro" id="IPR046848">
    <property type="entry name" value="E_motif"/>
</dbReference>
<dbReference type="Gene3D" id="1.25.40.10">
    <property type="entry name" value="Tetratricopeptide repeat domain"/>
    <property type="match status" value="7"/>
</dbReference>
<dbReference type="Pfam" id="PF13812">
    <property type="entry name" value="PPR_3"/>
    <property type="match status" value="1"/>
</dbReference>
<dbReference type="InterPro" id="IPR011990">
    <property type="entry name" value="TPR-like_helical_dom_sf"/>
</dbReference>